<proteinExistence type="predicted"/>
<name>A0A8H7SA87_9FUNG</name>
<evidence type="ECO:0000313" key="2">
    <source>
        <dbReference type="EMBL" id="KAG2225649.1"/>
    </source>
</evidence>
<dbReference type="InterPro" id="IPR036047">
    <property type="entry name" value="F-box-like_dom_sf"/>
</dbReference>
<dbReference type="InterPro" id="IPR001810">
    <property type="entry name" value="F-box_dom"/>
</dbReference>
<dbReference type="Pfam" id="PF00646">
    <property type="entry name" value="F-box"/>
    <property type="match status" value="1"/>
</dbReference>
<dbReference type="SMART" id="SM00256">
    <property type="entry name" value="FBOX"/>
    <property type="match status" value="1"/>
</dbReference>
<dbReference type="Proteomes" id="UP000646827">
    <property type="component" value="Unassembled WGS sequence"/>
</dbReference>
<comment type="caution">
    <text evidence="2">The sequence shown here is derived from an EMBL/GenBank/DDBJ whole genome shotgun (WGS) entry which is preliminary data.</text>
</comment>
<dbReference type="AlphaFoldDB" id="A0A8H7SA87"/>
<reference evidence="2 3" key="1">
    <citation type="submission" date="2020-12" db="EMBL/GenBank/DDBJ databases">
        <title>Metabolic potential, ecology and presence of endohyphal bacteria is reflected in genomic diversity of Mucoromycotina.</title>
        <authorList>
            <person name="Muszewska A."/>
            <person name="Okrasinska A."/>
            <person name="Steczkiewicz K."/>
            <person name="Drgas O."/>
            <person name="Orlowska M."/>
            <person name="Perlinska-Lenart U."/>
            <person name="Aleksandrzak-Piekarczyk T."/>
            <person name="Szatraj K."/>
            <person name="Zielenkiewicz U."/>
            <person name="Pilsyk S."/>
            <person name="Malc E."/>
            <person name="Mieczkowski P."/>
            <person name="Kruszewska J.S."/>
            <person name="Biernat P."/>
            <person name="Pawlowska J."/>
        </authorList>
    </citation>
    <scope>NUCLEOTIDE SEQUENCE [LARGE SCALE GENOMIC DNA]</scope>
    <source>
        <strain evidence="2 3">CBS 142.35</strain>
    </source>
</reference>
<dbReference type="EMBL" id="JAEPRB010000025">
    <property type="protein sequence ID" value="KAG2225649.1"/>
    <property type="molecule type" value="Genomic_DNA"/>
</dbReference>
<organism evidence="2 3">
    <name type="scientific">Circinella minor</name>
    <dbReference type="NCBI Taxonomy" id="1195481"/>
    <lineage>
        <taxon>Eukaryota</taxon>
        <taxon>Fungi</taxon>
        <taxon>Fungi incertae sedis</taxon>
        <taxon>Mucoromycota</taxon>
        <taxon>Mucoromycotina</taxon>
        <taxon>Mucoromycetes</taxon>
        <taxon>Mucorales</taxon>
        <taxon>Lichtheimiaceae</taxon>
        <taxon>Circinella</taxon>
    </lineage>
</organism>
<evidence type="ECO:0000259" key="1">
    <source>
        <dbReference type="PROSITE" id="PS50181"/>
    </source>
</evidence>
<sequence>MESTKVRAGTRKYEEELQDAWDMIAFDPEDPTGYLTAGYCYKDQRKQEKAIHVFNMGLKQVSVTHYNYDALRQRKQEAKSRKTKRVDILSQLPLEITHHIIDNFDQESITLYSRICSSWRNIILKHSKYWERMTIAGWEYGHSTLLPFMLLSSVSQYVQEIVVFIINSARVATLFKVFQTANFSKIRLLKIVPQRCLSIRLLSIPTSYAELLSALNPISKTLTTLDLALETKSTNLPKLSDILNISGKLTTLRYIVKSDNPVFIPTTVTAQQKTLLKELVLFSENKRRQNE</sequence>
<dbReference type="PROSITE" id="PS50181">
    <property type="entry name" value="FBOX"/>
    <property type="match status" value="1"/>
</dbReference>
<keyword evidence="3" id="KW-1185">Reference proteome</keyword>
<dbReference type="InterPro" id="IPR011990">
    <property type="entry name" value="TPR-like_helical_dom_sf"/>
</dbReference>
<protein>
    <recommendedName>
        <fullName evidence="1">F-box domain-containing protein</fullName>
    </recommendedName>
</protein>
<dbReference type="OrthoDB" id="2286291at2759"/>
<accession>A0A8H7SA87</accession>
<dbReference type="Gene3D" id="1.25.40.10">
    <property type="entry name" value="Tetratricopeptide repeat domain"/>
    <property type="match status" value="1"/>
</dbReference>
<evidence type="ECO:0000313" key="3">
    <source>
        <dbReference type="Proteomes" id="UP000646827"/>
    </source>
</evidence>
<dbReference type="Gene3D" id="1.20.1280.50">
    <property type="match status" value="1"/>
</dbReference>
<dbReference type="SUPFAM" id="SSF81383">
    <property type="entry name" value="F-box domain"/>
    <property type="match status" value="1"/>
</dbReference>
<feature type="domain" description="F-box" evidence="1">
    <location>
        <begin position="86"/>
        <end position="133"/>
    </location>
</feature>
<gene>
    <name evidence="2" type="ORF">INT45_012121</name>
</gene>
<dbReference type="SUPFAM" id="SSF48452">
    <property type="entry name" value="TPR-like"/>
    <property type="match status" value="1"/>
</dbReference>